<evidence type="ECO:0000313" key="12">
    <source>
        <dbReference type="RefSeq" id="XP_010943126.1"/>
    </source>
</evidence>
<evidence type="ECO:0000256" key="1">
    <source>
        <dbReference type="ARBA" id="ARBA00004370"/>
    </source>
</evidence>
<dbReference type="SUPFAM" id="SSF56112">
    <property type="entry name" value="Protein kinase-like (PK-like)"/>
    <property type="match status" value="1"/>
</dbReference>
<dbReference type="AlphaFoldDB" id="A0A6I9SHV4"/>
<accession>A0A6I9SHV4</accession>
<keyword evidence="4" id="KW-0677">Repeat</keyword>
<dbReference type="GO" id="GO:0005524">
    <property type="term" value="F:ATP binding"/>
    <property type="evidence" value="ECO:0007669"/>
    <property type="project" value="InterPro"/>
</dbReference>
<evidence type="ECO:0000256" key="5">
    <source>
        <dbReference type="ARBA" id="ARBA00022989"/>
    </source>
</evidence>
<dbReference type="InterPro" id="IPR046959">
    <property type="entry name" value="PRK1-6/SRF4-like"/>
</dbReference>
<reference evidence="12" key="1">
    <citation type="submission" date="2025-08" db="UniProtKB">
        <authorList>
            <consortium name="RefSeq"/>
        </authorList>
    </citation>
    <scope>IDENTIFICATION</scope>
</reference>
<dbReference type="FunCoup" id="A0A6I9SHV4">
    <property type="interactions" value="2837"/>
</dbReference>
<dbReference type="Gene3D" id="3.80.10.10">
    <property type="entry name" value="Ribonuclease Inhibitor"/>
    <property type="match status" value="1"/>
</dbReference>
<dbReference type="PROSITE" id="PS50011">
    <property type="entry name" value="PROTEIN_KINASE_DOM"/>
    <property type="match status" value="1"/>
</dbReference>
<dbReference type="InterPro" id="IPR001245">
    <property type="entry name" value="Ser-Thr/Tyr_kinase_cat_dom"/>
</dbReference>
<evidence type="ECO:0000256" key="7">
    <source>
        <dbReference type="SAM" id="MobiDB-lite"/>
    </source>
</evidence>
<evidence type="ECO:0000313" key="11">
    <source>
        <dbReference type="Proteomes" id="UP000504607"/>
    </source>
</evidence>
<dbReference type="Pfam" id="PF07714">
    <property type="entry name" value="PK_Tyr_Ser-Thr"/>
    <property type="match status" value="1"/>
</dbReference>
<keyword evidence="2" id="KW-0433">Leucine-rich repeat</keyword>
<keyword evidence="5 8" id="KW-1133">Transmembrane helix</keyword>
<dbReference type="GO" id="GO:0004672">
    <property type="term" value="F:protein kinase activity"/>
    <property type="evidence" value="ECO:0007669"/>
    <property type="project" value="InterPro"/>
</dbReference>
<dbReference type="Gene3D" id="3.30.200.20">
    <property type="entry name" value="Phosphorylase Kinase, domain 1"/>
    <property type="match status" value="1"/>
</dbReference>
<evidence type="ECO:0000259" key="10">
    <source>
        <dbReference type="PROSITE" id="PS50011"/>
    </source>
</evidence>
<dbReference type="InterPro" id="IPR013210">
    <property type="entry name" value="LRR_N_plant-typ"/>
</dbReference>
<dbReference type="Gene3D" id="1.10.510.10">
    <property type="entry name" value="Transferase(Phosphotransferase) domain 1"/>
    <property type="match status" value="1"/>
</dbReference>
<dbReference type="InterPro" id="IPR032675">
    <property type="entry name" value="LRR_dom_sf"/>
</dbReference>
<evidence type="ECO:0000256" key="4">
    <source>
        <dbReference type="ARBA" id="ARBA00022737"/>
    </source>
</evidence>
<keyword evidence="11" id="KW-1185">Reference proteome</keyword>
<dbReference type="PRINTS" id="PR00019">
    <property type="entry name" value="LEURICHRPT"/>
</dbReference>
<dbReference type="InterPro" id="IPR011009">
    <property type="entry name" value="Kinase-like_dom_sf"/>
</dbReference>
<dbReference type="InterPro" id="IPR000719">
    <property type="entry name" value="Prot_kinase_dom"/>
</dbReference>
<feature type="region of interest" description="Disordered" evidence="7">
    <location>
        <begin position="794"/>
        <end position="837"/>
    </location>
</feature>
<dbReference type="InterPro" id="IPR003591">
    <property type="entry name" value="Leu-rich_rpt_typical-subtyp"/>
</dbReference>
<protein>
    <submittedName>
        <fullName evidence="12">Probable LRR receptor-like serine/threonine-protein kinase At2g16250</fullName>
    </submittedName>
</protein>
<dbReference type="PROSITE" id="PS51257">
    <property type="entry name" value="PROKAR_LIPOPROTEIN"/>
    <property type="match status" value="1"/>
</dbReference>
<dbReference type="Proteomes" id="UP000504607">
    <property type="component" value="Chromosome 1"/>
</dbReference>
<sequence>MNSKSPSAPMKSPPVVVILFSLLFLLQLPGLASCQRLSSAVELAALYSLRSSLGLRAREWPWRADPCFSWTGVRCRFGRVVSLNLSGLRRTRRGRKNPRFAIDGLQNLTRLVSLNASGFPLPGPFPEGFGRRLPPSLAVLDLRAVKVSGAIPHTLEALPRLTHLDLSSNLLSGQIPPALGTLSSLKTLILSSNSLTGPIPPQLGNLSLLVSLNLSSNSLVGSLPESLFSGASRLRSVALSRNNLSSELPASLWSILPELELLDVSSNNLTGEFPNLAPGNANADASGVLFDLSNNLYCGSISSGFGNLFRRFQFVNLSDNYFQGTPLVSNWSKNVSFALNCFQNASTQRSTAECEKFYMERGIAYDGAVAPAPSLRKSNRNWRYILAGVLGGVAFVLILASVLVLCLLRRGAHCSEGRDVHVSGIGSSGVAPELPSSGVSVKFFSAVGDAFTYEELLRATSEFSPLNLVKHGHSGDLYLGVLEDGASVVVKRINLQTLMREAYVMELDLFGRLTHGRLVPFLGHCLEREEEKLLVYKHMPNGDLSTALFRKPGMGEEGLQSLDWITRLKIAIGVAEALCFLHHECTPPLVHRDIQASSILLDDKFEVRLGSLSELCTQQGDGQQKVFTRILRSSQPSEQGISGSPAATCAYDVYCFGKVLIELVTGKLGISGSDSAAMNEWLDHTLTYINFYEKELVTKIKDPTLVVDEDHLEEVWAMAIVAKSCLNPKLSKRPIARYILKALENPVKVVREESHANSARLRTTSSRGSWRNALFGSWRQSSSDMVSMSGTIREERSLKYSTTGRSQGSGGDRSFSNRRTSRDIFPEPSGLAEESDE</sequence>
<dbReference type="SMART" id="SM00369">
    <property type="entry name" value="LRR_TYP"/>
    <property type="match status" value="3"/>
</dbReference>
<dbReference type="PANTHER" id="PTHR48007:SF81">
    <property type="entry name" value="PROTEIN KINASE DOMAIN-CONTAINING PROTEIN"/>
    <property type="match status" value="1"/>
</dbReference>
<keyword evidence="9" id="KW-0732">Signal</keyword>
<evidence type="ECO:0000256" key="3">
    <source>
        <dbReference type="ARBA" id="ARBA00022692"/>
    </source>
</evidence>
<dbReference type="Pfam" id="PF13855">
    <property type="entry name" value="LRR_8"/>
    <property type="match status" value="2"/>
</dbReference>
<dbReference type="GO" id="GO:0016020">
    <property type="term" value="C:membrane"/>
    <property type="evidence" value="ECO:0007669"/>
    <property type="project" value="UniProtKB-SubCell"/>
</dbReference>
<evidence type="ECO:0000256" key="2">
    <source>
        <dbReference type="ARBA" id="ARBA00022614"/>
    </source>
</evidence>
<evidence type="ECO:0000256" key="8">
    <source>
        <dbReference type="SAM" id="Phobius"/>
    </source>
</evidence>
<organism evidence="11 12">
    <name type="scientific">Elaeis guineensis var. tenera</name>
    <name type="common">Oil palm</name>
    <dbReference type="NCBI Taxonomy" id="51953"/>
    <lineage>
        <taxon>Eukaryota</taxon>
        <taxon>Viridiplantae</taxon>
        <taxon>Streptophyta</taxon>
        <taxon>Embryophyta</taxon>
        <taxon>Tracheophyta</taxon>
        <taxon>Spermatophyta</taxon>
        <taxon>Magnoliopsida</taxon>
        <taxon>Liliopsida</taxon>
        <taxon>Arecaceae</taxon>
        <taxon>Arecoideae</taxon>
        <taxon>Cocoseae</taxon>
        <taxon>Elaeidinae</taxon>
        <taxon>Elaeis</taxon>
    </lineage>
</organism>
<dbReference type="FunFam" id="3.80.10.10:FF:000383">
    <property type="entry name" value="Leucine-rich repeat receptor protein kinase EMS1"/>
    <property type="match status" value="1"/>
</dbReference>
<dbReference type="FunFam" id="3.30.200.20:FF:000433">
    <property type="entry name" value="Predicted protein"/>
    <property type="match status" value="1"/>
</dbReference>
<dbReference type="InParanoid" id="A0A6I9SHV4"/>
<name>A0A6I9SHV4_ELAGV</name>
<gene>
    <name evidence="12" type="primary">LOC105060930</name>
</gene>
<feature type="transmembrane region" description="Helical" evidence="8">
    <location>
        <begin position="384"/>
        <end position="408"/>
    </location>
</feature>
<proteinExistence type="predicted"/>
<keyword evidence="6 8" id="KW-0472">Membrane</keyword>
<dbReference type="FunFam" id="1.10.510.10:FF:000448">
    <property type="entry name" value="Putative LRR receptor-like serine/threonine-protein kinase"/>
    <property type="match status" value="1"/>
</dbReference>
<feature type="domain" description="Protein kinase" evidence="10">
    <location>
        <begin position="463"/>
        <end position="748"/>
    </location>
</feature>
<dbReference type="PANTHER" id="PTHR48007">
    <property type="entry name" value="LEUCINE-RICH REPEAT RECEPTOR-LIKE PROTEIN KINASE PXC1"/>
    <property type="match status" value="1"/>
</dbReference>
<feature type="chain" id="PRO_5026955954" evidence="9">
    <location>
        <begin position="35"/>
        <end position="837"/>
    </location>
</feature>
<comment type="subcellular location">
    <subcellularLocation>
        <location evidence="1">Membrane</location>
    </subcellularLocation>
</comment>
<feature type="signal peptide" evidence="9">
    <location>
        <begin position="1"/>
        <end position="34"/>
    </location>
</feature>
<dbReference type="RefSeq" id="XP_010943126.1">
    <property type="nucleotide sequence ID" value="XM_010944824.3"/>
</dbReference>
<dbReference type="KEGG" id="egu:105060930"/>
<evidence type="ECO:0000256" key="9">
    <source>
        <dbReference type="SAM" id="SignalP"/>
    </source>
</evidence>
<evidence type="ECO:0000256" key="6">
    <source>
        <dbReference type="ARBA" id="ARBA00023136"/>
    </source>
</evidence>
<dbReference type="GeneID" id="105060930"/>
<dbReference type="InterPro" id="IPR001611">
    <property type="entry name" value="Leu-rich_rpt"/>
</dbReference>
<dbReference type="Pfam" id="PF08263">
    <property type="entry name" value="LRRNT_2"/>
    <property type="match status" value="1"/>
</dbReference>
<dbReference type="OrthoDB" id="676979at2759"/>
<dbReference type="SUPFAM" id="SSF52058">
    <property type="entry name" value="L domain-like"/>
    <property type="match status" value="1"/>
</dbReference>
<keyword evidence="3 8" id="KW-0812">Transmembrane</keyword>